<organism evidence="1 2">
    <name type="scientific">Rangifer tarandus platyrhynchus</name>
    <name type="common">Svalbard reindeer</name>
    <dbReference type="NCBI Taxonomy" id="3082113"/>
    <lineage>
        <taxon>Eukaryota</taxon>
        <taxon>Metazoa</taxon>
        <taxon>Chordata</taxon>
        <taxon>Craniata</taxon>
        <taxon>Vertebrata</taxon>
        <taxon>Euteleostomi</taxon>
        <taxon>Mammalia</taxon>
        <taxon>Eutheria</taxon>
        <taxon>Laurasiatheria</taxon>
        <taxon>Artiodactyla</taxon>
        <taxon>Ruminantia</taxon>
        <taxon>Pecora</taxon>
        <taxon>Cervidae</taxon>
        <taxon>Odocoileinae</taxon>
        <taxon>Rangifer</taxon>
    </lineage>
</organism>
<evidence type="ECO:0000313" key="1">
    <source>
        <dbReference type="EMBL" id="CAN0501733.1"/>
    </source>
</evidence>
<gene>
    <name evidence="1" type="ORF">MRATA1EN22A_LOCUS22358</name>
</gene>
<name>A0ACB1MLA4_RANTA</name>
<sequence>MPGAPANARSEEELCHPAGERVQRFRVHLTAGRTGLRAYKGRPQPARRGSKPSSSAERGWVSSCGPSSLPDPLPALSQSFLRGFHTRYLPGILGRGFRFSH</sequence>
<protein>
    <submittedName>
        <fullName evidence="1">Uncharacterized protein</fullName>
    </submittedName>
</protein>
<dbReference type="Proteomes" id="UP001162501">
    <property type="component" value="Chromosome 34"/>
</dbReference>
<reference evidence="1" key="1">
    <citation type="submission" date="2025-03" db="EMBL/GenBank/DDBJ databases">
        <authorList>
            <consortium name="ELIXIR-Norway"/>
            <consortium name="Elixir Norway"/>
        </authorList>
    </citation>
    <scope>NUCLEOTIDE SEQUENCE</scope>
</reference>
<dbReference type="EMBL" id="OZ243562">
    <property type="protein sequence ID" value="CAN0501733.1"/>
    <property type="molecule type" value="Genomic_DNA"/>
</dbReference>
<evidence type="ECO:0000313" key="2">
    <source>
        <dbReference type="Proteomes" id="UP001162501"/>
    </source>
</evidence>
<proteinExistence type="predicted"/>
<accession>A0ACB1MLA4</accession>